<dbReference type="Pfam" id="PF07065">
    <property type="entry name" value="D123"/>
    <property type="match status" value="1"/>
</dbReference>
<comment type="similarity">
    <text evidence="1">Belongs to the CDC123 family.</text>
</comment>
<evidence type="ECO:0008006" key="4">
    <source>
        <dbReference type="Google" id="ProtNLM"/>
    </source>
</evidence>
<accession>A0ABP1NBU5</accession>
<proteinExistence type="inferred from homology"/>
<comment type="caution">
    <text evidence="2">The sequence shown here is derived from an EMBL/GenBank/DDBJ whole genome shotgun (WGS) entry which is preliminary data.</text>
</comment>
<protein>
    <recommendedName>
        <fullName evidence="4">Cell division cycle protein 123 homolog</fullName>
    </recommendedName>
</protein>
<dbReference type="PANTHER" id="PTHR15323">
    <property type="entry name" value="D123 PROTEIN"/>
    <property type="match status" value="1"/>
</dbReference>
<dbReference type="EMBL" id="CAXAJV020001287">
    <property type="protein sequence ID" value="CAL7937203.1"/>
    <property type="molecule type" value="Genomic_DNA"/>
</dbReference>
<dbReference type="InterPro" id="IPR009772">
    <property type="entry name" value="CDC123"/>
</dbReference>
<dbReference type="PANTHER" id="PTHR15323:SF6">
    <property type="entry name" value="CELL DIVISION CYCLE PROTEIN 123 HOMOLOG"/>
    <property type="match status" value="1"/>
</dbReference>
<gene>
    <name evidence="2" type="ORF">XYLVIOL_LOCUS2585</name>
</gene>
<reference evidence="2 3" key="1">
    <citation type="submission" date="2024-08" db="EMBL/GenBank/DDBJ databases">
        <authorList>
            <person name="Will J Nash"/>
            <person name="Angela Man"/>
            <person name="Seanna McTaggart"/>
            <person name="Kendall Baker"/>
            <person name="Tom Barker"/>
            <person name="Leah Catchpole"/>
            <person name="Alex Durrant"/>
            <person name="Karim Gharbi"/>
            <person name="Naomi Irish"/>
            <person name="Gemy Kaithakottil"/>
            <person name="Debby Ku"/>
            <person name="Aaliyah Providence"/>
            <person name="Felix Shaw"/>
            <person name="David Swarbreck"/>
            <person name="Chris Watkins"/>
            <person name="Ann M. McCartney"/>
            <person name="Giulio Formenti"/>
            <person name="Alice Mouton"/>
            <person name="Noel Vella"/>
            <person name="Bjorn M von Reumont"/>
            <person name="Adriana Vella"/>
            <person name="Wilfried Haerty"/>
        </authorList>
    </citation>
    <scope>NUCLEOTIDE SEQUENCE [LARGE SCALE GENOMIC DNA]</scope>
</reference>
<evidence type="ECO:0000313" key="3">
    <source>
        <dbReference type="Proteomes" id="UP001642520"/>
    </source>
</evidence>
<evidence type="ECO:0000313" key="2">
    <source>
        <dbReference type="EMBL" id="CAL7937203.1"/>
    </source>
</evidence>
<dbReference type="Proteomes" id="UP001642520">
    <property type="component" value="Unassembled WGS sequence"/>
</dbReference>
<name>A0ABP1NBU5_XYLVO</name>
<keyword evidence="3" id="KW-1185">Reference proteome</keyword>
<evidence type="ECO:0000256" key="1">
    <source>
        <dbReference type="ARBA" id="ARBA00011047"/>
    </source>
</evidence>
<sequence length="363" mass="42321">MAPRKTKIIGNGTRIGLTITHSSDPHLICTTQIPINMVNSFKPECSFASWYREFYKDSLRATILDIPDEVLDYLEHDAFVLPVEATNTTLQNAEWMDGSPVLNEEQSSEFEPTFPQFSKNIQNAIDEYGAIFIKTNWSSPLDATWVAPTKTLKCKTLEEVYLLLKCSDRIAKDLSNVKNYKDCETPMKSCLILKQWRDINPCTEFRCFVIENELIAISQRDISQYHSYNETEKYNIRTDIKSLFMERIRDRFPLNNYRMLFNLVSFDVIRYKKDKVKIVDFGPLDESTAKGTLFTYKELQTKIENTPEFRFIGEEIGIQPKAPNHFCVPREINEFFQFNESSIPLDIIRQEVENQQKEYGNID</sequence>
<organism evidence="2 3">
    <name type="scientific">Xylocopa violacea</name>
    <name type="common">Violet carpenter bee</name>
    <name type="synonym">Apis violacea</name>
    <dbReference type="NCBI Taxonomy" id="135666"/>
    <lineage>
        <taxon>Eukaryota</taxon>
        <taxon>Metazoa</taxon>
        <taxon>Ecdysozoa</taxon>
        <taxon>Arthropoda</taxon>
        <taxon>Hexapoda</taxon>
        <taxon>Insecta</taxon>
        <taxon>Pterygota</taxon>
        <taxon>Neoptera</taxon>
        <taxon>Endopterygota</taxon>
        <taxon>Hymenoptera</taxon>
        <taxon>Apocrita</taxon>
        <taxon>Aculeata</taxon>
        <taxon>Apoidea</taxon>
        <taxon>Anthophila</taxon>
        <taxon>Apidae</taxon>
        <taxon>Xylocopa</taxon>
        <taxon>Xylocopa</taxon>
    </lineage>
</organism>